<comment type="catalytic activity">
    <reaction evidence="7 8">
        <text>carbamoyl phosphate + L-ornithine = L-citrulline + phosphate + H(+)</text>
        <dbReference type="Rhea" id="RHEA:19513"/>
        <dbReference type="ChEBI" id="CHEBI:15378"/>
        <dbReference type="ChEBI" id="CHEBI:43474"/>
        <dbReference type="ChEBI" id="CHEBI:46911"/>
        <dbReference type="ChEBI" id="CHEBI:57743"/>
        <dbReference type="ChEBI" id="CHEBI:58228"/>
        <dbReference type="EC" id="2.1.3.3"/>
    </reaction>
</comment>
<proteinExistence type="inferred from homology"/>
<dbReference type="PRINTS" id="PR00100">
    <property type="entry name" value="AOTCASE"/>
</dbReference>
<feature type="binding site" evidence="8">
    <location>
        <begin position="249"/>
        <end position="250"/>
    </location>
    <ligand>
        <name>L-ornithine</name>
        <dbReference type="ChEBI" id="CHEBI:46911"/>
    </ligand>
</feature>
<sequence>MEGGRPTVSVALVPVQAEPLKGRDCLSLADWKPEEIELILDVAQKLKEKQRRGERYTPLAGKTLAMIFDKPSTRTRVSFETGIAQLGGYALSLNRNELQLGRGETIADTARVLSRYVDGILIRTFEHRTVIELARYAEVPVINGLTDLHHPCQVLADLLTLREKKGSLVGLKLAFVGDGNNVAHSLLHGCAAMGVHISVAAPEGYQPLSEVVEEARQIAKDTGAEITITTDPAEAVQQADAVYTDVWASMGQEEEKELRKQIFGGYQVDAELMSKAKPDAVFLHCLPAYRGWEVTADVLDGPQSVVWDQAENRLHAQKALMLLLMG</sequence>
<dbReference type="PANTHER" id="PTHR45753">
    <property type="entry name" value="ORNITHINE CARBAMOYLTRANSFERASE, MITOCHONDRIAL"/>
    <property type="match status" value="1"/>
</dbReference>
<gene>
    <name evidence="11" type="primary">argF</name>
    <name evidence="11" type="ORF">JQC72_00365</name>
</gene>
<dbReference type="PANTHER" id="PTHR45753:SF3">
    <property type="entry name" value="ORNITHINE TRANSCARBAMYLASE, MITOCHONDRIAL"/>
    <property type="match status" value="1"/>
</dbReference>
<dbReference type="InterPro" id="IPR024904">
    <property type="entry name" value="OTCase_ArgI"/>
</dbReference>
<protein>
    <recommendedName>
        <fullName evidence="5 8">Ornithine carbamoyltransferase</fullName>
        <shortName evidence="8">OTCase</shortName>
        <ecNumber evidence="4 8">2.1.3.3</ecNumber>
    </recommendedName>
</protein>
<reference evidence="11" key="1">
    <citation type="journal article" date="2024" name="Int. J. Syst. Evol. Microbiol.">
        <title>Polycladomyces zharkentensis sp. nov., a novel thermophilic cellulose- and starch-degrading member of the Bacillota from a geothermal aquifer in Kazakhstan.</title>
        <authorList>
            <person name="Mashzhan A."/>
            <person name="Kistaubayeva A."/>
            <person name="Javier-Lopez R."/>
            <person name="Bissenova U."/>
            <person name="Bissenbay A."/>
            <person name="Birkeland N.K."/>
        </authorList>
    </citation>
    <scope>NUCLEOTIDE SEQUENCE</scope>
    <source>
        <strain evidence="11">ZKZ2T</strain>
    </source>
</reference>
<dbReference type="SUPFAM" id="SSF53671">
    <property type="entry name" value="Aspartate/ornithine carbamoyltransferase"/>
    <property type="match status" value="1"/>
</dbReference>
<accession>A0ABS2WEJ5</accession>
<keyword evidence="6 8" id="KW-0808">Transferase</keyword>
<evidence type="ECO:0000256" key="8">
    <source>
        <dbReference type="HAMAP-Rule" id="MF_01109"/>
    </source>
</evidence>
<dbReference type="InterPro" id="IPR006131">
    <property type="entry name" value="Asp_carbamoyltransf_Asp/Orn-bd"/>
</dbReference>
<name>A0ABS2WEJ5_9BACL</name>
<dbReference type="Pfam" id="PF00185">
    <property type="entry name" value="OTCace"/>
    <property type="match status" value="1"/>
</dbReference>
<feature type="binding site" evidence="8">
    <location>
        <begin position="72"/>
        <end position="75"/>
    </location>
    <ligand>
        <name>carbamoyl phosphate</name>
        <dbReference type="ChEBI" id="CHEBI:58228"/>
    </ligand>
</feature>
<evidence type="ECO:0000256" key="2">
    <source>
        <dbReference type="ARBA" id="ARBA00004975"/>
    </source>
</evidence>
<keyword evidence="12" id="KW-1185">Reference proteome</keyword>
<dbReference type="Gene3D" id="3.40.50.1370">
    <property type="entry name" value="Aspartate/ornithine carbamoyltransferase"/>
    <property type="match status" value="2"/>
</dbReference>
<feature type="binding site" evidence="8">
    <location>
        <position position="245"/>
    </location>
    <ligand>
        <name>L-ornithine</name>
        <dbReference type="ChEBI" id="CHEBI:46911"/>
    </ligand>
</feature>
<feature type="domain" description="Aspartate/ornithine carbamoyltransferase carbamoyl-P binding" evidence="10">
    <location>
        <begin position="23"/>
        <end position="163"/>
    </location>
</feature>
<evidence type="ECO:0000256" key="3">
    <source>
        <dbReference type="ARBA" id="ARBA00007805"/>
    </source>
</evidence>
<comment type="similarity">
    <text evidence="3 8">Belongs to the aspartate/ornithine carbamoyltransferase superfamily. OTCase family.</text>
</comment>
<keyword evidence="8" id="KW-0963">Cytoplasm</keyword>
<organism evidence="11 12">
    <name type="scientific">Polycladomyces zharkentensis</name>
    <dbReference type="NCBI Taxonomy" id="2807616"/>
    <lineage>
        <taxon>Bacteria</taxon>
        <taxon>Bacillati</taxon>
        <taxon>Bacillota</taxon>
        <taxon>Bacilli</taxon>
        <taxon>Bacillales</taxon>
        <taxon>Thermoactinomycetaceae</taxon>
        <taxon>Polycladomyces</taxon>
    </lineage>
</organism>
<dbReference type="InterPro" id="IPR006132">
    <property type="entry name" value="Asp/Orn_carbamoyltranf_P-bd"/>
</dbReference>
<feature type="binding site" evidence="8">
    <location>
        <begin position="285"/>
        <end position="286"/>
    </location>
    <ligand>
        <name>carbamoyl phosphate</name>
        <dbReference type="ChEBI" id="CHEBI:58228"/>
    </ligand>
</feature>
<dbReference type="PROSITE" id="PS00097">
    <property type="entry name" value="CARBAMOYLTRANSFERASE"/>
    <property type="match status" value="1"/>
</dbReference>
<feature type="domain" description="Aspartate/ornithine carbamoyltransferase Asp/Orn-binding" evidence="9">
    <location>
        <begin position="170"/>
        <end position="323"/>
    </location>
</feature>
<dbReference type="NCBIfam" id="TIGR00658">
    <property type="entry name" value="orni_carb_tr"/>
    <property type="match status" value="1"/>
</dbReference>
<dbReference type="EC" id="2.1.3.3" evidence="4 8"/>
<dbReference type="Proteomes" id="UP001177120">
    <property type="component" value="Unassembled WGS sequence"/>
</dbReference>
<evidence type="ECO:0000256" key="7">
    <source>
        <dbReference type="ARBA" id="ARBA00048772"/>
    </source>
</evidence>
<feature type="binding site" evidence="8">
    <location>
        <position position="123"/>
    </location>
    <ligand>
        <name>carbamoyl phosphate</name>
        <dbReference type="ChEBI" id="CHEBI:58228"/>
    </ligand>
</feature>
<feature type="binding site" evidence="8">
    <location>
        <begin position="150"/>
        <end position="153"/>
    </location>
    <ligand>
        <name>carbamoyl phosphate</name>
        <dbReference type="ChEBI" id="CHEBI:58228"/>
    </ligand>
</feature>
<evidence type="ECO:0000313" key="12">
    <source>
        <dbReference type="Proteomes" id="UP001177120"/>
    </source>
</evidence>
<feature type="binding site" evidence="8">
    <location>
        <position position="181"/>
    </location>
    <ligand>
        <name>L-ornithine</name>
        <dbReference type="ChEBI" id="CHEBI:46911"/>
    </ligand>
</feature>
<dbReference type="EMBL" id="JAFHAP010000001">
    <property type="protein sequence ID" value="MBN2907974.1"/>
    <property type="molecule type" value="Genomic_DNA"/>
</dbReference>
<dbReference type="InterPro" id="IPR036901">
    <property type="entry name" value="Asp/Orn_carbamoylTrfase_sf"/>
</dbReference>
<comment type="caution">
    <text evidence="11">The sequence shown here is derived from an EMBL/GenBank/DDBJ whole genome shotgun (WGS) entry which is preliminary data.</text>
</comment>
<dbReference type="InterPro" id="IPR002292">
    <property type="entry name" value="Orn/put_carbamltrans"/>
</dbReference>
<comment type="function">
    <text evidence="1">Reversibly catalyzes the transfer of the carbamoyl group from carbamoyl phosphate (CP) to the N(epsilon) atom of ornithine (ORN) to produce L-citrulline.</text>
</comment>
<dbReference type="InterPro" id="IPR006130">
    <property type="entry name" value="Asp/Orn_carbamoylTrfase"/>
</dbReference>
<evidence type="ECO:0000256" key="6">
    <source>
        <dbReference type="ARBA" id="ARBA00022679"/>
    </source>
</evidence>
<dbReference type="PRINTS" id="PR00102">
    <property type="entry name" value="OTCASE"/>
</dbReference>
<dbReference type="GO" id="GO:0004585">
    <property type="term" value="F:ornithine carbamoyltransferase activity"/>
    <property type="evidence" value="ECO:0007669"/>
    <property type="project" value="UniProtKB-EC"/>
</dbReference>
<evidence type="ECO:0000256" key="4">
    <source>
        <dbReference type="ARBA" id="ARBA00013007"/>
    </source>
</evidence>
<evidence type="ECO:0000259" key="9">
    <source>
        <dbReference type="Pfam" id="PF00185"/>
    </source>
</evidence>
<comment type="subcellular location">
    <subcellularLocation>
        <location evidence="8">Cytoplasm</location>
    </subcellularLocation>
</comment>
<dbReference type="HAMAP" id="MF_01109">
    <property type="entry name" value="OTCase"/>
    <property type="match status" value="1"/>
</dbReference>
<evidence type="ECO:0000259" key="10">
    <source>
        <dbReference type="Pfam" id="PF02729"/>
    </source>
</evidence>
<feature type="binding site" evidence="8">
    <location>
        <position position="313"/>
    </location>
    <ligand>
        <name>carbamoyl phosphate</name>
        <dbReference type="ChEBI" id="CHEBI:58228"/>
    </ligand>
</feature>
<comment type="pathway">
    <text evidence="2">Amino-acid biosynthesis; L-arginine biosynthesis; L-arginine from L-ornithine and carbamoyl phosphate: step 1/3.</text>
</comment>
<feature type="binding site" evidence="8">
    <location>
        <position position="99"/>
    </location>
    <ligand>
        <name>carbamoyl phosphate</name>
        <dbReference type="ChEBI" id="CHEBI:58228"/>
    </ligand>
</feature>
<evidence type="ECO:0000256" key="5">
    <source>
        <dbReference type="ARBA" id="ARBA00016634"/>
    </source>
</evidence>
<evidence type="ECO:0000256" key="1">
    <source>
        <dbReference type="ARBA" id="ARBA00003822"/>
    </source>
</evidence>
<dbReference type="Pfam" id="PF02729">
    <property type="entry name" value="OTCace_N"/>
    <property type="match status" value="1"/>
</dbReference>
<evidence type="ECO:0000313" key="11">
    <source>
        <dbReference type="EMBL" id="MBN2907974.1"/>
    </source>
</evidence>
<dbReference type="NCBIfam" id="NF001986">
    <property type="entry name" value="PRK00779.1"/>
    <property type="match status" value="1"/>
</dbReference>